<accession>A0A9D7QI69</accession>
<reference evidence="1" key="1">
    <citation type="submission" date="2020-10" db="EMBL/GenBank/DDBJ databases">
        <title>Connecting structure to function with the recovery of over 1000 high-quality activated sludge metagenome-assembled genomes encoding full-length rRNA genes using long-read sequencing.</title>
        <authorList>
            <person name="Singleton C.M."/>
            <person name="Petriglieri F."/>
            <person name="Kristensen J.M."/>
            <person name="Kirkegaard R.H."/>
            <person name="Michaelsen T.Y."/>
            <person name="Andersen M.H."/>
            <person name="Karst S.M."/>
            <person name="Dueholm M.S."/>
            <person name="Nielsen P.H."/>
            <person name="Albertsen M."/>
        </authorList>
    </citation>
    <scope>NUCLEOTIDE SEQUENCE</scope>
    <source>
        <strain evidence="1">OdNE_18-Q3-R46-58_BAT3C.305</strain>
    </source>
</reference>
<organism evidence="1 2">
    <name type="scientific">Candidatus Dechloromonas phosphorivorans</name>
    <dbReference type="NCBI Taxonomy" id="2899244"/>
    <lineage>
        <taxon>Bacteria</taxon>
        <taxon>Pseudomonadati</taxon>
        <taxon>Pseudomonadota</taxon>
        <taxon>Betaproteobacteria</taxon>
        <taxon>Rhodocyclales</taxon>
        <taxon>Azonexaceae</taxon>
        <taxon>Dechloromonas</taxon>
    </lineage>
</organism>
<protein>
    <submittedName>
        <fullName evidence="1">Uncharacterized protein</fullName>
    </submittedName>
</protein>
<sequence>MPLEDILQAQVIFIAGAKPAVAQPIIFRASRTRAANPDLKSSSPIRALGAQIADSTWRSGEVPTSLLFNGMLNVLRWRRPD</sequence>
<dbReference type="AlphaFoldDB" id="A0A9D7QI69"/>
<proteinExistence type="predicted"/>
<comment type="caution">
    <text evidence="1">The sequence shown here is derived from an EMBL/GenBank/DDBJ whole genome shotgun (WGS) entry which is preliminary data.</text>
</comment>
<evidence type="ECO:0000313" key="2">
    <source>
        <dbReference type="Proteomes" id="UP000808146"/>
    </source>
</evidence>
<dbReference type="EMBL" id="JADKBR010000016">
    <property type="protein sequence ID" value="MBK8891066.1"/>
    <property type="molecule type" value="Genomic_DNA"/>
</dbReference>
<name>A0A9D7QI69_9RHOO</name>
<dbReference type="SUPFAM" id="SSF53706">
    <property type="entry name" value="Formate dehydrogenase/DMSO reductase, domains 1-3"/>
    <property type="match status" value="1"/>
</dbReference>
<dbReference type="Proteomes" id="UP000808146">
    <property type="component" value="Unassembled WGS sequence"/>
</dbReference>
<evidence type="ECO:0000313" key="1">
    <source>
        <dbReference type="EMBL" id="MBK8891066.1"/>
    </source>
</evidence>
<gene>
    <name evidence="1" type="ORF">IPN75_12200</name>
</gene>